<feature type="compositionally biased region" description="Basic and acidic residues" evidence="1">
    <location>
        <begin position="88"/>
        <end position="101"/>
    </location>
</feature>
<dbReference type="STRING" id="556325.BHE16_05100"/>
<proteinExistence type="predicted"/>
<accession>A0A1L2ZN98</accession>
<reference evidence="2 3" key="1">
    <citation type="submission" date="2016-11" db="EMBL/GenBank/DDBJ databases">
        <title>Genome sequencing of Zhihengliuella aestuarii B18 antagonistic to Plasmodiophora brassicae.</title>
        <authorList>
            <person name="Luo Y."/>
        </authorList>
    </citation>
    <scope>NUCLEOTIDE SEQUENCE [LARGE SCALE GENOMIC DNA]</scope>
    <source>
        <strain evidence="2 3">B18</strain>
    </source>
</reference>
<dbReference type="Proteomes" id="UP000183530">
    <property type="component" value="Chromosome"/>
</dbReference>
<dbReference type="InterPro" id="IPR021888">
    <property type="entry name" value="DUF3499"/>
</dbReference>
<evidence type="ECO:0000256" key="1">
    <source>
        <dbReference type="SAM" id="MobiDB-lite"/>
    </source>
</evidence>
<gene>
    <name evidence="2" type="ORF">BHE16_05100</name>
</gene>
<dbReference type="Pfam" id="PF12005">
    <property type="entry name" value="DUF3499"/>
    <property type="match status" value="1"/>
</dbReference>
<keyword evidence="3" id="KW-1185">Reference proteome</keyword>
<evidence type="ECO:0008006" key="4">
    <source>
        <dbReference type="Google" id="ProtNLM"/>
    </source>
</evidence>
<sequence>MRSVRQCSRQGCKSPAVATLTYVYADSTAVLGPLAQHAEPHCYDLCEDHANRMSVPRGWSVLHIDRSATDVPLDPNDLYALASAVKEAKEKPELKPEEPREPLTPPSADGPRRGHLRILPPQG</sequence>
<name>A0A1L2ZN98_9MICC</name>
<dbReference type="AlphaFoldDB" id="A0A1L2ZN98"/>
<evidence type="ECO:0000313" key="3">
    <source>
        <dbReference type="Proteomes" id="UP000183530"/>
    </source>
</evidence>
<feature type="region of interest" description="Disordered" evidence="1">
    <location>
        <begin position="88"/>
        <end position="123"/>
    </location>
</feature>
<dbReference type="OrthoDB" id="3216194at2"/>
<dbReference type="RefSeq" id="WP_071893978.1">
    <property type="nucleotide sequence ID" value="NZ_BAAARH010000009.1"/>
</dbReference>
<dbReference type="KEGG" id="nae:BHE16_05100"/>
<protein>
    <recommendedName>
        <fullName evidence="4">DUF3499 domain-containing protein</fullName>
    </recommendedName>
</protein>
<evidence type="ECO:0000313" key="2">
    <source>
        <dbReference type="EMBL" id="APF40501.1"/>
    </source>
</evidence>
<organism evidence="2 3">
    <name type="scientific">Neomicrococcus aestuarii</name>
    <dbReference type="NCBI Taxonomy" id="556325"/>
    <lineage>
        <taxon>Bacteria</taxon>
        <taxon>Bacillati</taxon>
        <taxon>Actinomycetota</taxon>
        <taxon>Actinomycetes</taxon>
        <taxon>Micrococcales</taxon>
        <taxon>Micrococcaceae</taxon>
        <taxon>Neomicrococcus</taxon>
    </lineage>
</organism>
<dbReference type="EMBL" id="CP018135">
    <property type="protein sequence ID" value="APF40501.1"/>
    <property type="molecule type" value="Genomic_DNA"/>
</dbReference>